<reference evidence="2" key="1">
    <citation type="submission" date="2015-07" db="EMBL/GenBank/DDBJ databases">
        <title>Genome sequencing of Sunxiuqinia dokdonensis strain SK.</title>
        <authorList>
            <person name="Ahn S."/>
            <person name="Kim B.-C."/>
        </authorList>
    </citation>
    <scope>NUCLEOTIDE SEQUENCE [LARGE SCALE GENOMIC DNA]</scope>
    <source>
        <strain evidence="2">SK</strain>
    </source>
</reference>
<keyword evidence="2" id="KW-1185">Reference proteome</keyword>
<accession>A0A0L8VCZ3</accession>
<proteinExistence type="predicted"/>
<sequence>MRVGKKTARLWLELFEGRQVLFSKKQGCKLVNPACFRKLVAANLHRKVGKKK</sequence>
<dbReference type="Proteomes" id="UP000036958">
    <property type="component" value="Unassembled WGS sequence"/>
</dbReference>
<organism evidence="1 2">
    <name type="scientific">Sunxiuqinia dokdonensis</name>
    <dbReference type="NCBI Taxonomy" id="1409788"/>
    <lineage>
        <taxon>Bacteria</taxon>
        <taxon>Pseudomonadati</taxon>
        <taxon>Bacteroidota</taxon>
        <taxon>Bacteroidia</taxon>
        <taxon>Marinilabiliales</taxon>
        <taxon>Prolixibacteraceae</taxon>
        <taxon>Sunxiuqinia</taxon>
    </lineage>
</organism>
<protein>
    <submittedName>
        <fullName evidence="1">Uncharacterized protein</fullName>
    </submittedName>
</protein>
<evidence type="ECO:0000313" key="2">
    <source>
        <dbReference type="Proteomes" id="UP000036958"/>
    </source>
</evidence>
<gene>
    <name evidence="1" type="ORF">NC99_11410</name>
</gene>
<dbReference type="STRING" id="1409788.NC99_11410"/>
<dbReference type="EMBL" id="LGIA01000050">
    <property type="protein sequence ID" value="KOH46052.1"/>
    <property type="molecule type" value="Genomic_DNA"/>
</dbReference>
<evidence type="ECO:0000313" key="1">
    <source>
        <dbReference type="EMBL" id="KOH46052.1"/>
    </source>
</evidence>
<dbReference type="AlphaFoldDB" id="A0A0L8VCZ3"/>
<comment type="caution">
    <text evidence="1">The sequence shown here is derived from an EMBL/GenBank/DDBJ whole genome shotgun (WGS) entry which is preliminary data.</text>
</comment>
<name>A0A0L8VCZ3_9BACT</name>